<dbReference type="Proteomes" id="UP000310158">
    <property type="component" value="Unassembled WGS sequence"/>
</dbReference>
<dbReference type="OrthoDB" id="202470at2759"/>
<dbReference type="GO" id="GO:0016853">
    <property type="term" value="F:isomerase activity"/>
    <property type="evidence" value="ECO:0007669"/>
    <property type="project" value="UniProtKB-KW"/>
</dbReference>
<comment type="pathway">
    <text evidence="1">Nucleotide-sugar biosynthesis; GDP-L-fucose biosynthesis via de novo pathway; GDP-L-fucose from GDP-alpha-D-mannose: step 2/2.</text>
</comment>
<protein>
    <recommendedName>
        <fullName evidence="3">GDP-L-fucose synthase</fullName>
        <ecNumber evidence="3">1.1.1.271</ecNumber>
    </recommendedName>
</protein>
<dbReference type="SUPFAM" id="SSF51735">
    <property type="entry name" value="NAD(P)-binding Rossmann-fold domains"/>
    <property type="match status" value="1"/>
</dbReference>
<keyword evidence="6" id="KW-0413">Isomerase</keyword>
<dbReference type="UniPathway" id="UPA00128">
    <property type="reaction ID" value="UER00191"/>
</dbReference>
<evidence type="ECO:0000256" key="4">
    <source>
        <dbReference type="ARBA" id="ARBA00022857"/>
    </source>
</evidence>
<dbReference type="GO" id="GO:0050577">
    <property type="term" value="F:GDP-L-fucose synthase activity"/>
    <property type="evidence" value="ECO:0007669"/>
    <property type="project" value="UniProtKB-EC"/>
</dbReference>
<dbReference type="CDD" id="cd05239">
    <property type="entry name" value="GDP_FS_SDR_e"/>
    <property type="match status" value="1"/>
</dbReference>
<evidence type="ECO:0000256" key="1">
    <source>
        <dbReference type="ARBA" id="ARBA00004883"/>
    </source>
</evidence>
<evidence type="ECO:0000313" key="9">
    <source>
        <dbReference type="Proteomes" id="UP000310158"/>
    </source>
</evidence>
<dbReference type="PANTHER" id="PTHR43238">
    <property type="entry name" value="GDP-L-FUCOSE SYNTHASE"/>
    <property type="match status" value="1"/>
</dbReference>
<accession>A0A4S4LJF1</accession>
<evidence type="ECO:0000313" key="8">
    <source>
        <dbReference type="EMBL" id="THH12099.1"/>
    </source>
</evidence>
<evidence type="ECO:0000256" key="5">
    <source>
        <dbReference type="ARBA" id="ARBA00023002"/>
    </source>
</evidence>
<sequence length="316" mass="35460">MSKDVILVTGGTGLVGRAIQHVIETEPEGSRFGKKPGETWVFASSSEGDLRDPEQTKKLFEKYKPTHVIHLAALVGGLFKNMKHKLTFLRDNTLINDNVLHSAYQTHVSKVISCLSTCVFPDKVAYPLDETKIHLGLPHESNYGAYKEEFGCNFTSAIPTNVFGPYDNFDLEDSHVIPGLIHKCYLAKKNNTPFIVSGTGKPLRQFIYSYDLAKLFIWQLREYDDVEPVILSVGEDEEVSIKEVADAIVKAVEFQGEYTFDTSRADGQFRKPASNKKLLSLMGGKFEFTPFDVALHDTVQWFLKNYENARIGAVKA</sequence>
<organism evidence="8 9">
    <name type="scientific">Bondarzewia mesenterica</name>
    <dbReference type="NCBI Taxonomy" id="1095465"/>
    <lineage>
        <taxon>Eukaryota</taxon>
        <taxon>Fungi</taxon>
        <taxon>Dikarya</taxon>
        <taxon>Basidiomycota</taxon>
        <taxon>Agaricomycotina</taxon>
        <taxon>Agaricomycetes</taxon>
        <taxon>Russulales</taxon>
        <taxon>Bondarzewiaceae</taxon>
        <taxon>Bondarzewia</taxon>
    </lineage>
</organism>
<keyword evidence="4" id="KW-0521">NADP</keyword>
<keyword evidence="5" id="KW-0560">Oxidoreductase</keyword>
<dbReference type="HAMAP" id="MF_00956">
    <property type="entry name" value="GDP_fucose_synth"/>
    <property type="match status" value="1"/>
</dbReference>
<evidence type="ECO:0000256" key="6">
    <source>
        <dbReference type="ARBA" id="ARBA00023235"/>
    </source>
</evidence>
<comment type="similarity">
    <text evidence="2">Belongs to the NAD(P)-dependent epimerase/dehydratase family. Fucose synthase subfamily.</text>
</comment>
<dbReference type="EC" id="1.1.1.271" evidence="3"/>
<dbReference type="InterPro" id="IPR001509">
    <property type="entry name" value="Epimerase_deHydtase"/>
</dbReference>
<comment type="caution">
    <text evidence="8">The sequence shown here is derived from an EMBL/GenBank/DDBJ whole genome shotgun (WGS) entry which is preliminary data.</text>
</comment>
<feature type="domain" description="NAD-dependent epimerase/dehydratase" evidence="7">
    <location>
        <begin position="6"/>
        <end position="234"/>
    </location>
</feature>
<evidence type="ECO:0000256" key="2">
    <source>
        <dbReference type="ARBA" id="ARBA00005959"/>
    </source>
</evidence>
<evidence type="ECO:0000259" key="7">
    <source>
        <dbReference type="Pfam" id="PF01370"/>
    </source>
</evidence>
<dbReference type="InterPro" id="IPR028614">
    <property type="entry name" value="GDP_fucose/colitose_synth"/>
</dbReference>
<dbReference type="GO" id="GO:0042351">
    <property type="term" value="P:'de novo' GDP-L-fucose biosynthetic process"/>
    <property type="evidence" value="ECO:0007669"/>
    <property type="project" value="UniProtKB-UniPathway"/>
</dbReference>
<name>A0A4S4LJF1_9AGAM</name>
<keyword evidence="9" id="KW-1185">Reference proteome</keyword>
<dbReference type="Pfam" id="PF01370">
    <property type="entry name" value="Epimerase"/>
    <property type="match status" value="1"/>
</dbReference>
<evidence type="ECO:0000256" key="3">
    <source>
        <dbReference type="ARBA" id="ARBA00012371"/>
    </source>
</evidence>
<dbReference type="PANTHER" id="PTHR43238:SF1">
    <property type="entry name" value="GDP-L-FUCOSE SYNTHASE"/>
    <property type="match status" value="1"/>
</dbReference>
<dbReference type="Gene3D" id="3.90.25.10">
    <property type="entry name" value="UDP-galactose 4-epimerase, domain 1"/>
    <property type="match status" value="1"/>
</dbReference>
<gene>
    <name evidence="8" type="ORF">EW146_g7823</name>
</gene>
<dbReference type="AlphaFoldDB" id="A0A4S4LJF1"/>
<proteinExistence type="inferred from homology"/>
<dbReference type="InterPro" id="IPR036291">
    <property type="entry name" value="NAD(P)-bd_dom_sf"/>
</dbReference>
<dbReference type="Gene3D" id="3.40.50.720">
    <property type="entry name" value="NAD(P)-binding Rossmann-like Domain"/>
    <property type="match status" value="1"/>
</dbReference>
<reference evidence="8 9" key="1">
    <citation type="submission" date="2019-02" db="EMBL/GenBank/DDBJ databases">
        <title>Genome sequencing of the rare red list fungi Bondarzewia mesenterica.</title>
        <authorList>
            <person name="Buettner E."/>
            <person name="Kellner H."/>
        </authorList>
    </citation>
    <scope>NUCLEOTIDE SEQUENCE [LARGE SCALE GENOMIC DNA]</scope>
    <source>
        <strain evidence="8 9">DSM 108281</strain>
    </source>
</reference>
<dbReference type="EMBL" id="SGPL01000482">
    <property type="protein sequence ID" value="THH12099.1"/>
    <property type="molecule type" value="Genomic_DNA"/>
</dbReference>